<feature type="region of interest" description="Disordered" evidence="4">
    <location>
        <begin position="1"/>
        <end position="74"/>
    </location>
</feature>
<dbReference type="Proteomes" id="UP000664169">
    <property type="component" value="Unassembled WGS sequence"/>
</dbReference>
<proteinExistence type="inferred from homology"/>
<organism evidence="6 7">
    <name type="scientific">Gomphillus americanus</name>
    <dbReference type="NCBI Taxonomy" id="1940652"/>
    <lineage>
        <taxon>Eukaryota</taxon>
        <taxon>Fungi</taxon>
        <taxon>Dikarya</taxon>
        <taxon>Ascomycota</taxon>
        <taxon>Pezizomycotina</taxon>
        <taxon>Lecanoromycetes</taxon>
        <taxon>OSLEUM clade</taxon>
        <taxon>Ostropomycetidae</taxon>
        <taxon>Ostropales</taxon>
        <taxon>Graphidaceae</taxon>
        <taxon>Gomphilloideae</taxon>
        <taxon>Gomphillus</taxon>
    </lineage>
</organism>
<dbReference type="PANTHER" id="PTHR22809">
    <property type="entry name" value="METHYLTRANSFERASE-RELATED"/>
    <property type="match status" value="1"/>
</dbReference>
<keyword evidence="3" id="KW-0808">Transferase</keyword>
<dbReference type="OrthoDB" id="417697at2759"/>
<dbReference type="SUPFAM" id="SSF53335">
    <property type="entry name" value="S-adenosyl-L-methionine-dependent methyltransferases"/>
    <property type="match status" value="1"/>
</dbReference>
<dbReference type="Gene3D" id="3.40.50.150">
    <property type="entry name" value="Vaccinia Virus protein VP39"/>
    <property type="match status" value="1"/>
</dbReference>
<dbReference type="GO" id="GO:0052735">
    <property type="term" value="F:tRNA (cytidine-3-)-methyltransferase activity"/>
    <property type="evidence" value="ECO:0007669"/>
    <property type="project" value="TreeGrafter"/>
</dbReference>
<evidence type="ECO:0000256" key="2">
    <source>
        <dbReference type="ARBA" id="ARBA00022603"/>
    </source>
</evidence>
<evidence type="ECO:0000313" key="7">
    <source>
        <dbReference type="Proteomes" id="UP000664169"/>
    </source>
</evidence>
<gene>
    <name evidence="6" type="ORF">GOMPHAMPRED_001716</name>
</gene>
<feature type="domain" description="Methyltransferase type 12" evidence="5">
    <location>
        <begin position="214"/>
        <end position="316"/>
    </location>
</feature>
<accession>A0A8H3F8Z1</accession>
<keyword evidence="2" id="KW-0489">Methyltransferase</keyword>
<evidence type="ECO:0000256" key="1">
    <source>
        <dbReference type="ARBA" id="ARBA00009725"/>
    </source>
</evidence>
<dbReference type="CDD" id="cd02440">
    <property type="entry name" value="AdoMet_MTases"/>
    <property type="match status" value="1"/>
</dbReference>
<protein>
    <recommendedName>
        <fullName evidence="5">Methyltransferase type 12 domain-containing protein</fullName>
    </recommendedName>
</protein>
<reference evidence="6" key="1">
    <citation type="submission" date="2021-03" db="EMBL/GenBank/DDBJ databases">
        <authorList>
            <person name="Tagirdzhanova G."/>
        </authorList>
    </citation>
    <scope>NUCLEOTIDE SEQUENCE</scope>
</reference>
<sequence length="439" mass="49859">MSSSSVSSSKEAKTTVTESVDSLSLNTLVSDTTNSKIPEAETKKLSEIQTIARQANPPTQSSHPSSTAPLENHLKRTSPFDFGSRYLSSTDDVFAWNAWDHVDPSQDSAFVSYANAQYTFQRENAASEFDRKRFNAEPEKWWDKFYGNNAANFFKDRKWLRQEFPVLGLATGVSHAELVRELAAEQGGLSTVDKGLPVINHEEDMPDGPWNTILEIGAGAGNTVFPLISHNRNDHLMIHAVDFSKKAVEVMKRSELYNTKHMIASQWDMASDQLPEGLSPGSVDVIILIFAFSALSPRQWKATLKNIWTLLRPGGEICFRDYGRGDLAQVRFKKGRLLGENFYVRGDGTRVYFFEEDELRRIWSGQLHQAIRDSLVEEEEEAHDRSPDTKDADTQITIAFEIIKLATDRRLLVNRQKQLKMYRCWMQGRFRKPLDTQLS</sequence>
<dbReference type="InterPro" id="IPR029063">
    <property type="entry name" value="SAM-dependent_MTases_sf"/>
</dbReference>
<evidence type="ECO:0000259" key="5">
    <source>
        <dbReference type="Pfam" id="PF08242"/>
    </source>
</evidence>
<dbReference type="PIRSF" id="PIRSF037755">
    <property type="entry name" value="Mettl2_prd"/>
    <property type="match status" value="1"/>
</dbReference>
<dbReference type="Pfam" id="PF08242">
    <property type="entry name" value="Methyltransf_12"/>
    <property type="match status" value="1"/>
</dbReference>
<keyword evidence="7" id="KW-1185">Reference proteome</keyword>
<feature type="compositionally biased region" description="Polar residues" evidence="4">
    <location>
        <begin position="47"/>
        <end position="69"/>
    </location>
</feature>
<evidence type="ECO:0000313" key="6">
    <source>
        <dbReference type="EMBL" id="CAF9919245.1"/>
    </source>
</evidence>
<dbReference type="PANTHER" id="PTHR22809:SF11">
    <property type="entry name" value="TRNA N(3)-METHYLCYTIDINE METHYLTRANSFERASE METTL2"/>
    <property type="match status" value="1"/>
</dbReference>
<dbReference type="AlphaFoldDB" id="A0A8H3F8Z1"/>
<dbReference type="EMBL" id="CAJPDQ010000014">
    <property type="protein sequence ID" value="CAF9919245.1"/>
    <property type="molecule type" value="Genomic_DNA"/>
</dbReference>
<comment type="similarity">
    <text evidence="1">Belongs to the methyltransferase superfamily. METL family.</text>
</comment>
<name>A0A8H3F8Z1_9LECA</name>
<evidence type="ECO:0000256" key="3">
    <source>
        <dbReference type="ARBA" id="ARBA00022679"/>
    </source>
</evidence>
<evidence type="ECO:0000256" key="4">
    <source>
        <dbReference type="SAM" id="MobiDB-lite"/>
    </source>
</evidence>
<dbReference type="GO" id="GO:0032259">
    <property type="term" value="P:methylation"/>
    <property type="evidence" value="ECO:0007669"/>
    <property type="project" value="UniProtKB-KW"/>
</dbReference>
<dbReference type="InterPro" id="IPR026113">
    <property type="entry name" value="METTL2/6/8-like"/>
</dbReference>
<comment type="caution">
    <text evidence="6">The sequence shown here is derived from an EMBL/GenBank/DDBJ whole genome shotgun (WGS) entry which is preliminary data.</text>
</comment>
<feature type="compositionally biased region" description="Polar residues" evidence="4">
    <location>
        <begin position="20"/>
        <end position="36"/>
    </location>
</feature>
<feature type="compositionally biased region" description="Low complexity" evidence="4">
    <location>
        <begin position="1"/>
        <end position="19"/>
    </location>
</feature>
<dbReference type="InterPro" id="IPR013217">
    <property type="entry name" value="Methyltransf_12"/>
</dbReference>